<name>A0AAC9HLS5_9PSEU</name>
<keyword evidence="4" id="KW-0547">Nucleotide-binding</keyword>
<reference evidence="5" key="1">
    <citation type="submission" date="2016-03" db="EMBL/GenBank/DDBJ databases">
        <title>Complete genome sequence of the type strain Actinoalloteichus hymeniacidonis DSM 45092.</title>
        <authorList>
            <person name="Schaffert L."/>
            <person name="Albersmeier A."/>
            <person name="Winkler A."/>
            <person name="Kalinowski J."/>
            <person name="Zotchev S."/>
            <person name="Ruckert C."/>
        </authorList>
    </citation>
    <scope>NUCLEOTIDE SEQUENCE [LARGE SCALE GENOMIC DNA]</scope>
    <source>
        <strain evidence="5">HPA177(T) (DSM 45092(T))</strain>
    </source>
</reference>
<dbReference type="CDD" id="cd01130">
    <property type="entry name" value="VirB11-like_ATPase"/>
    <property type="match status" value="1"/>
</dbReference>
<dbReference type="AlphaFoldDB" id="A0AAC9HLS5"/>
<dbReference type="GO" id="GO:0004386">
    <property type="term" value="F:helicase activity"/>
    <property type="evidence" value="ECO:0007669"/>
    <property type="project" value="UniProtKB-KW"/>
</dbReference>
<dbReference type="Gene3D" id="3.40.50.300">
    <property type="entry name" value="P-loop containing nucleotide triphosphate hydrolases"/>
    <property type="match status" value="1"/>
</dbReference>
<sequence>MTAPAVAVPTRQPSRGDLEAHSGSLRHFGTDDRASTGAQYTAPSGTDQPNRIDTELVDRVRRRLAELDTVITPTIVAEAVRSEASGMLGDTEVLYALRLLRDELVGAGPLEGLLRQPDVTDVLVTGPTEVWVDRGAGLSRSSIRFADEAALRRLAHRLAVAAGRRLDDAQPFVDAWLPTNLGIGDVRLHAVIPPVAACGTCLSLRVLRPAVHDLATLGAMGTFAAEVEGLLRAVIAARLAFLVVGGTGSGKSTLLAALLGAVPDAERIVCVEDAGELRPLHPHFVSLLARPPNVEGAGAVTLRDLVRQALRMRPDRLVVGEVRGSEICDLLAAFNTGHDGGAGTLHANSPAEVPARMEALAALGGLDRTALHSQLSAAVQVVLHMARGPAGSRRLESIGLLERDGEHVRVVDAWRRDGEAAPGRAALYRLLHTRGVQPPW</sequence>
<dbReference type="PANTHER" id="PTHR30486">
    <property type="entry name" value="TWITCHING MOTILITY PROTEIN PILT"/>
    <property type="match status" value="1"/>
</dbReference>
<dbReference type="EMBL" id="CP014859">
    <property type="protein sequence ID" value="AOS61131.1"/>
    <property type="molecule type" value="Genomic_DNA"/>
</dbReference>
<dbReference type="NCBIfam" id="TIGR03819">
    <property type="entry name" value="heli_sec_ATPase"/>
    <property type="match status" value="1"/>
</dbReference>
<dbReference type="SUPFAM" id="SSF52540">
    <property type="entry name" value="P-loop containing nucleoside triphosphate hydrolases"/>
    <property type="match status" value="1"/>
</dbReference>
<dbReference type="Pfam" id="PF00437">
    <property type="entry name" value="T2SSE"/>
    <property type="match status" value="1"/>
</dbReference>
<proteinExistence type="inferred from homology"/>
<protein>
    <submittedName>
        <fullName evidence="4">Helicase/secretion neighborhood ATPase</fullName>
    </submittedName>
</protein>
<dbReference type="Proteomes" id="UP000095210">
    <property type="component" value="Chromosome"/>
</dbReference>
<keyword evidence="4" id="KW-0378">Hydrolase</keyword>
<feature type="domain" description="Bacterial type II secretion system protein E" evidence="3">
    <location>
        <begin position="105"/>
        <end position="388"/>
    </location>
</feature>
<keyword evidence="5" id="KW-1185">Reference proteome</keyword>
<feature type="region of interest" description="Disordered" evidence="2">
    <location>
        <begin position="1"/>
        <end position="51"/>
    </location>
</feature>
<dbReference type="InterPro" id="IPR022399">
    <property type="entry name" value="TadA-like_ATPase"/>
</dbReference>
<evidence type="ECO:0000313" key="5">
    <source>
        <dbReference type="Proteomes" id="UP000095210"/>
    </source>
</evidence>
<keyword evidence="4" id="KW-0067">ATP-binding</keyword>
<comment type="similarity">
    <text evidence="1">Belongs to the GSP E family.</text>
</comment>
<evidence type="ECO:0000256" key="2">
    <source>
        <dbReference type="SAM" id="MobiDB-lite"/>
    </source>
</evidence>
<gene>
    <name evidence="4" type="ORF">TL08_01455</name>
</gene>
<feature type="compositionally biased region" description="Polar residues" evidence="2">
    <location>
        <begin position="36"/>
        <end position="49"/>
    </location>
</feature>
<evidence type="ECO:0000259" key="3">
    <source>
        <dbReference type="Pfam" id="PF00437"/>
    </source>
</evidence>
<dbReference type="PANTHER" id="PTHR30486:SF6">
    <property type="entry name" value="TYPE IV PILUS RETRACTATION ATPASE PILT"/>
    <property type="match status" value="1"/>
</dbReference>
<dbReference type="Gene3D" id="3.30.450.380">
    <property type="match status" value="1"/>
</dbReference>
<dbReference type="GO" id="GO:0016887">
    <property type="term" value="F:ATP hydrolysis activity"/>
    <property type="evidence" value="ECO:0007669"/>
    <property type="project" value="InterPro"/>
</dbReference>
<organism evidence="4 5">
    <name type="scientific">Actinoalloteichus hymeniacidonis</name>
    <dbReference type="NCBI Taxonomy" id="340345"/>
    <lineage>
        <taxon>Bacteria</taxon>
        <taxon>Bacillati</taxon>
        <taxon>Actinomycetota</taxon>
        <taxon>Actinomycetes</taxon>
        <taxon>Pseudonocardiales</taxon>
        <taxon>Pseudonocardiaceae</taxon>
        <taxon>Actinoalloteichus</taxon>
    </lineage>
</organism>
<accession>A0AAC9HLS5</accession>
<dbReference type="InterPro" id="IPR027417">
    <property type="entry name" value="P-loop_NTPase"/>
</dbReference>
<evidence type="ECO:0000313" key="4">
    <source>
        <dbReference type="EMBL" id="AOS61131.1"/>
    </source>
</evidence>
<evidence type="ECO:0000256" key="1">
    <source>
        <dbReference type="ARBA" id="ARBA00006611"/>
    </source>
</evidence>
<keyword evidence="4" id="KW-0347">Helicase</keyword>
<dbReference type="InterPro" id="IPR001482">
    <property type="entry name" value="T2SS/T4SS_dom"/>
</dbReference>
<dbReference type="KEGG" id="ahm:TL08_01455"/>
<dbReference type="InterPro" id="IPR050921">
    <property type="entry name" value="T4SS_GSP_E_ATPase"/>
</dbReference>